<feature type="region of interest" description="Disordered" evidence="1">
    <location>
        <begin position="1119"/>
        <end position="1231"/>
    </location>
</feature>
<dbReference type="PANTHER" id="PTHR14614:SF162">
    <property type="entry name" value="EXPRESSED PROTEIN"/>
    <property type="match status" value="1"/>
</dbReference>
<dbReference type="Proteomes" id="UP000307169">
    <property type="component" value="Unassembled WGS sequence"/>
</dbReference>
<feature type="compositionally biased region" description="Low complexity" evidence="1">
    <location>
        <begin position="988"/>
        <end position="999"/>
    </location>
</feature>
<dbReference type="GO" id="GO:0005737">
    <property type="term" value="C:cytoplasm"/>
    <property type="evidence" value="ECO:0007669"/>
    <property type="project" value="TreeGrafter"/>
</dbReference>
<feature type="compositionally biased region" description="Low complexity" evidence="1">
    <location>
        <begin position="1399"/>
        <end position="1415"/>
    </location>
</feature>
<feature type="region of interest" description="Disordered" evidence="1">
    <location>
        <begin position="1273"/>
        <end position="1425"/>
    </location>
</feature>
<feature type="compositionally biased region" description="Polar residues" evidence="1">
    <location>
        <begin position="1207"/>
        <end position="1231"/>
    </location>
</feature>
<protein>
    <recommendedName>
        <fullName evidence="4">Methyltransferase domain-containing protein</fullName>
    </recommendedName>
</protein>
<name>A0A4T0NMR4_9BASI</name>
<dbReference type="GO" id="GO:0005634">
    <property type="term" value="C:nucleus"/>
    <property type="evidence" value="ECO:0007669"/>
    <property type="project" value="TreeGrafter"/>
</dbReference>
<feature type="compositionally biased region" description="Low complexity" evidence="1">
    <location>
        <begin position="970"/>
        <end position="981"/>
    </location>
</feature>
<feature type="compositionally biased region" description="Polar residues" evidence="1">
    <location>
        <begin position="1315"/>
        <end position="1327"/>
    </location>
</feature>
<feature type="compositionally biased region" description="Polar residues" evidence="1">
    <location>
        <begin position="1389"/>
        <end position="1398"/>
    </location>
</feature>
<organism evidence="2 3">
    <name type="scientific">Wallemia mellicola</name>
    <dbReference type="NCBI Taxonomy" id="1708541"/>
    <lineage>
        <taxon>Eukaryota</taxon>
        <taxon>Fungi</taxon>
        <taxon>Dikarya</taxon>
        <taxon>Basidiomycota</taxon>
        <taxon>Wallemiomycotina</taxon>
        <taxon>Wallemiomycetes</taxon>
        <taxon>Wallemiales</taxon>
        <taxon>Wallemiaceae</taxon>
        <taxon>Wallemia</taxon>
    </lineage>
</organism>
<evidence type="ECO:0000256" key="1">
    <source>
        <dbReference type="SAM" id="MobiDB-lite"/>
    </source>
</evidence>
<feature type="compositionally biased region" description="Basic residues" evidence="1">
    <location>
        <begin position="1159"/>
        <end position="1169"/>
    </location>
</feature>
<dbReference type="EMBL" id="SPRH01000042">
    <property type="protein sequence ID" value="TIB97987.1"/>
    <property type="molecule type" value="Genomic_DNA"/>
</dbReference>
<feature type="compositionally biased region" description="Basic residues" evidence="1">
    <location>
        <begin position="387"/>
        <end position="397"/>
    </location>
</feature>
<feature type="compositionally biased region" description="Polar residues" evidence="1">
    <location>
        <begin position="1351"/>
        <end position="1380"/>
    </location>
</feature>
<feature type="compositionally biased region" description="Polar residues" evidence="1">
    <location>
        <begin position="1281"/>
        <end position="1294"/>
    </location>
</feature>
<reference evidence="2 3" key="1">
    <citation type="submission" date="2019-03" db="EMBL/GenBank/DDBJ databases">
        <title>Sequencing 25 genomes of Wallemia mellicola.</title>
        <authorList>
            <person name="Gostincar C."/>
        </authorList>
    </citation>
    <scope>NUCLEOTIDE SEQUENCE [LARGE SCALE GENOMIC DNA]</scope>
    <source>
        <strain evidence="2 3">EXF-1262</strain>
    </source>
</reference>
<dbReference type="SUPFAM" id="SSF53335">
    <property type="entry name" value="S-adenosyl-L-methionine-dependent methyltransferases"/>
    <property type="match status" value="1"/>
</dbReference>
<proteinExistence type="predicted"/>
<dbReference type="CDD" id="cd02440">
    <property type="entry name" value="AdoMet_MTases"/>
    <property type="match status" value="1"/>
</dbReference>
<feature type="compositionally biased region" description="Low complexity" evidence="1">
    <location>
        <begin position="951"/>
        <end position="963"/>
    </location>
</feature>
<feature type="compositionally biased region" description="Low complexity" evidence="1">
    <location>
        <begin position="1060"/>
        <end position="1077"/>
    </location>
</feature>
<dbReference type="PANTHER" id="PTHR14614">
    <property type="entry name" value="HEPATOCELLULAR CARCINOMA-ASSOCIATED ANTIGEN"/>
    <property type="match status" value="1"/>
</dbReference>
<evidence type="ECO:0000313" key="3">
    <source>
        <dbReference type="Proteomes" id="UP000307169"/>
    </source>
</evidence>
<feature type="compositionally biased region" description="Basic and acidic residues" evidence="1">
    <location>
        <begin position="1337"/>
        <end position="1348"/>
    </location>
</feature>
<dbReference type="Gene3D" id="3.40.50.150">
    <property type="entry name" value="Vaccinia Virus protein VP39"/>
    <property type="match status" value="1"/>
</dbReference>
<evidence type="ECO:0000313" key="2">
    <source>
        <dbReference type="EMBL" id="TIB97987.1"/>
    </source>
</evidence>
<comment type="caution">
    <text evidence="2">The sequence shown here is derived from an EMBL/GenBank/DDBJ whole genome shotgun (WGS) entry which is preliminary data.</text>
</comment>
<dbReference type="InterPro" id="IPR029063">
    <property type="entry name" value="SAM-dependent_MTases_sf"/>
</dbReference>
<feature type="region of interest" description="Disordered" evidence="1">
    <location>
        <begin position="889"/>
        <end position="1102"/>
    </location>
</feature>
<feature type="compositionally biased region" description="Pro residues" evidence="1">
    <location>
        <begin position="1033"/>
        <end position="1043"/>
    </location>
</feature>
<feature type="region of interest" description="Disordered" evidence="1">
    <location>
        <begin position="335"/>
        <end position="427"/>
    </location>
</feature>
<accession>A0A4T0NMR4</accession>
<feature type="compositionally biased region" description="Low complexity" evidence="1">
    <location>
        <begin position="1295"/>
        <end position="1314"/>
    </location>
</feature>
<feature type="compositionally biased region" description="Low complexity" evidence="1">
    <location>
        <begin position="1190"/>
        <end position="1201"/>
    </location>
</feature>
<dbReference type="InterPro" id="IPR019410">
    <property type="entry name" value="Methyltransf_16"/>
</dbReference>
<evidence type="ECO:0008006" key="4">
    <source>
        <dbReference type="Google" id="ProtNLM"/>
    </source>
</evidence>
<dbReference type="Pfam" id="PF10294">
    <property type="entry name" value="Methyltransf_16"/>
    <property type="match status" value="1"/>
</dbReference>
<dbReference type="GO" id="GO:0008757">
    <property type="term" value="F:S-adenosylmethionine-dependent methyltransferase activity"/>
    <property type="evidence" value="ECO:0007669"/>
    <property type="project" value="UniProtKB-ARBA"/>
</dbReference>
<gene>
    <name evidence="2" type="ORF">E3Q17_03200</name>
</gene>
<sequence length="1455" mass="160658">MATNVPHSDKHSRIQRSFMFEKSLIHILEDTSYDLDKVGDNCWRWQLVNMFQKLWDSGLAMSAILTEKISSEKYNFFGGSSKPLRIMELGTGTGILSITLAALLEKTPHKHTIVATDLAPALPFLKQNVDRNSRLFNKNDVFVRELAWGSQSPLEKEHFDVIIAADVAYNTSSFPMLLSSLDTLFQVNSSAKFILGYKYRDYGEADFWELLKNINLNARLIESTMGEQGSATEIWEFTKENAVAVTATPDKSRGVNKGFSDDEIDAILQSYLLDVDNKRKAMKLHLDRSVSAFTARSLSILASVPKALHGLTLGEFEDKFGGDLVRAVRGEGVRDAAHDLEDKDREEEWEAARKRKRFETKDGSQSPQPETKKSTRKNTRSKTTTSKSKKTGTRTRSTRSQSKAKEADNSDTGSTTNFPHADTFEPNLDELPDEAEVEAEVRANIVNNADKTKKNEKRRPSIQLVDKFGGLNELPQTSSNETRYMHDTATLFIPLPDGTRLAVDPARAEPEELNKLEGVSDEMRDIFLVSKNAAAHLCSDVRAVGISLECLASLNSLLDEVLARILTQSRSFRLGLIRRATLDVFPVGFGQNAITEAELKLQATHPLGSADGMFDSDRIEDYELDAAFKALRYHTILKSKYSDPVRQSISLAASLEKQLYQLVESDIGSIATAAIFVSAVLEHVAQIICQDLSTVVVRYSSKSEAMLSDLYDAIQENDRLSSLIHGMLVKDMIESQVKSAEERRRSMNSQVSRINSFASLNRRDKPAAIDTSGSLHRRSSSWRMFGGVYTPTSANSEGSITKRSSVYFKNKFKNSNHTETATENKFDRVIQNKQTLKLSLTPNSVDTRTTRTMSTRSKQGYYDDHLDEADEFDDDVVYTKPKESLMDFLNSTPPWEHQKESRSINSLPSSVDDEPNSQQNHKTAGLSDFSRDLIAFLNTEPPGNPKPPLQPKKSSSKFKSIFKSSKHAHNNSNNSILNTTTGFPVNLSANSTAKSSSSTIRHPDVPLKSPSPAIPSIRSETSLKQSEVLPQVPVEPQPPPQPQPQVQDKLPPIQSPLPMSTSFTRSPSPQRSTSPASYLQIQQSPKLSAAPAQQYPIPSSSSAIADQYAAAVLRRTQSSQDNLNLSPPMPTISRTSSLNTDEMAPSMTPSFSAPLPARVRSHSVKRKGKPATPRKPVPALVDVERDEKYQSGSNYSHNQSSSEKHTSTSTNGRFSSGKYSSGVQTMPESVSSSEYVHKEKLVRMHKIVNNAQTLDECKLFIDAFLKSLEIPTSIPSTSTSASMKPQSSSSVGANSRQSQQSQRSYHSQISQSSQDNRSSNTGSSSALNAVPIAPSIEENKSEEEKETQSEAGSASVSKMSSPQQNHTVEIDHASSQSSLPQIIEREGSETNGGNLQSNATPTESATPITPTAATPYPSVSMKKGMEEHDDNFVTKWLMSDQQPHNGIQVELSDAI</sequence>